<keyword evidence="3" id="KW-0067">ATP-binding</keyword>
<dbReference type="AlphaFoldDB" id="A0A345SYB9"/>
<dbReference type="RefSeq" id="WP_111490976.1">
    <property type="nucleotide sequence ID" value="NZ_CP031264.1"/>
</dbReference>
<evidence type="ECO:0000313" key="3">
    <source>
        <dbReference type="EMBL" id="AXI78724.1"/>
    </source>
</evidence>
<evidence type="ECO:0000313" key="4">
    <source>
        <dbReference type="Proteomes" id="UP000249340"/>
    </source>
</evidence>
<dbReference type="KEGG" id="stri:C7M71_016125"/>
<dbReference type="InterPro" id="IPR050267">
    <property type="entry name" value="Anti-sigma-factor_SerPK"/>
</dbReference>
<dbReference type="PANTHER" id="PTHR35526">
    <property type="entry name" value="ANTI-SIGMA-F FACTOR RSBW-RELATED"/>
    <property type="match status" value="1"/>
</dbReference>
<dbReference type="GO" id="GO:0005524">
    <property type="term" value="F:ATP binding"/>
    <property type="evidence" value="ECO:0007669"/>
    <property type="project" value="UniProtKB-KW"/>
</dbReference>
<organism evidence="3 4">
    <name type="scientific">Peterkaempfera bronchialis</name>
    <dbReference type="NCBI Taxonomy" id="2126346"/>
    <lineage>
        <taxon>Bacteria</taxon>
        <taxon>Bacillati</taxon>
        <taxon>Actinomycetota</taxon>
        <taxon>Actinomycetes</taxon>
        <taxon>Kitasatosporales</taxon>
        <taxon>Streptomycetaceae</taxon>
        <taxon>Peterkaempfera</taxon>
    </lineage>
</organism>
<sequence length="153" mass="17015">MAQAAEHRDPGADPLRIGELRLEPLPSSVPQARRWFDRLAEGLDWVGGRDECRLLLCELVTNAIVYACVRGPWCVRVVWWRSGRALRVEVHDPDAASPALMRRARAEETGGRGLYLVDAFADDWGVAYPEGAGKCVWFRLDRVFAGLVGGDGR</sequence>
<keyword evidence="1" id="KW-0418">Kinase</keyword>
<dbReference type="OrthoDB" id="5244329at2"/>
<dbReference type="InterPro" id="IPR003594">
    <property type="entry name" value="HATPase_dom"/>
</dbReference>
<dbReference type="Proteomes" id="UP000249340">
    <property type="component" value="Chromosome"/>
</dbReference>
<dbReference type="GO" id="GO:0004674">
    <property type="term" value="F:protein serine/threonine kinase activity"/>
    <property type="evidence" value="ECO:0007669"/>
    <property type="project" value="UniProtKB-KW"/>
</dbReference>
<dbReference type="EMBL" id="CP031264">
    <property type="protein sequence ID" value="AXI78724.1"/>
    <property type="molecule type" value="Genomic_DNA"/>
</dbReference>
<dbReference type="Gene3D" id="3.30.565.10">
    <property type="entry name" value="Histidine kinase-like ATPase, C-terminal domain"/>
    <property type="match status" value="1"/>
</dbReference>
<dbReference type="CDD" id="cd16936">
    <property type="entry name" value="HATPase_RsbW-like"/>
    <property type="match status" value="1"/>
</dbReference>
<proteinExistence type="predicted"/>
<accession>A0A345SYB9</accession>
<dbReference type="PANTHER" id="PTHR35526:SF3">
    <property type="entry name" value="ANTI-SIGMA-F FACTOR RSBW"/>
    <property type="match status" value="1"/>
</dbReference>
<keyword evidence="1" id="KW-0808">Transferase</keyword>
<dbReference type="SUPFAM" id="SSF55874">
    <property type="entry name" value="ATPase domain of HSP90 chaperone/DNA topoisomerase II/histidine kinase"/>
    <property type="match status" value="1"/>
</dbReference>
<reference evidence="4" key="1">
    <citation type="submission" date="2018-07" db="EMBL/GenBank/DDBJ databases">
        <title>Streptacidiphilus bronchialis DSM 106435 chromosome.</title>
        <authorList>
            <person name="Batra D."/>
            <person name="Gulvik C.A."/>
        </authorList>
    </citation>
    <scope>NUCLEOTIDE SEQUENCE [LARGE SCALE GENOMIC DNA]</scope>
    <source>
        <strain evidence="4">DSM 106435</strain>
    </source>
</reference>
<protein>
    <submittedName>
        <fullName evidence="3">ATP-binding protein</fullName>
    </submittedName>
</protein>
<evidence type="ECO:0000256" key="1">
    <source>
        <dbReference type="ARBA" id="ARBA00022527"/>
    </source>
</evidence>
<gene>
    <name evidence="3" type="ORF">C7M71_016125</name>
</gene>
<evidence type="ECO:0000259" key="2">
    <source>
        <dbReference type="Pfam" id="PF13581"/>
    </source>
</evidence>
<keyword evidence="3" id="KW-0547">Nucleotide-binding</keyword>
<keyword evidence="4" id="KW-1185">Reference proteome</keyword>
<dbReference type="Pfam" id="PF13581">
    <property type="entry name" value="HATPase_c_2"/>
    <property type="match status" value="1"/>
</dbReference>
<dbReference type="InterPro" id="IPR036890">
    <property type="entry name" value="HATPase_C_sf"/>
</dbReference>
<name>A0A345SYB9_9ACTN</name>
<keyword evidence="1" id="KW-0723">Serine/threonine-protein kinase</keyword>
<feature type="domain" description="Histidine kinase/HSP90-like ATPase" evidence="2">
    <location>
        <begin position="24"/>
        <end position="139"/>
    </location>
</feature>